<reference evidence="2" key="2">
    <citation type="submission" date="2024-04" db="EMBL/GenBank/DDBJ databases">
        <authorList>
            <person name="Chen Y."/>
            <person name="Shah S."/>
            <person name="Dougan E. K."/>
            <person name="Thang M."/>
            <person name="Chan C."/>
        </authorList>
    </citation>
    <scope>NUCLEOTIDE SEQUENCE [LARGE SCALE GENOMIC DNA]</scope>
</reference>
<keyword evidence="3" id="KW-0808">Transferase</keyword>
<dbReference type="GO" id="GO:0016301">
    <property type="term" value="F:kinase activity"/>
    <property type="evidence" value="ECO:0007669"/>
    <property type="project" value="UniProtKB-KW"/>
</dbReference>
<dbReference type="EMBL" id="CAMXCT030003539">
    <property type="protein sequence ID" value="CAL4792290.1"/>
    <property type="molecule type" value="Genomic_DNA"/>
</dbReference>
<evidence type="ECO:0000313" key="3">
    <source>
        <dbReference type="EMBL" id="CAL4792290.1"/>
    </source>
</evidence>
<dbReference type="EMBL" id="CAMXCT010003539">
    <property type="protein sequence ID" value="CAI4004978.1"/>
    <property type="molecule type" value="Genomic_DNA"/>
</dbReference>
<evidence type="ECO:0000313" key="2">
    <source>
        <dbReference type="EMBL" id="CAL1158353.1"/>
    </source>
</evidence>
<keyword evidence="3" id="KW-0418">Kinase</keyword>
<sequence length="303" mass="33499">MAPLPVDPAAAVKLWLKAADSEQTSEKWSRVQRAACKVPWLRSLTECGGLPAACCTEAAQRCIEGKDGNLLPLVEFLFRGFDHAELPALFPSVVVVVWHIWYCCEAALAAYMTYRAGGHPSISWGSKSSGKDPGNLMLQILHTENPFLRMQAAPFRGDKVTGYLMDILKMPYMQRLESREQLGIVILTAYRRSPGFAEFVLEASSQPRFALLAVVHNFFRDTQGVGQRKAYMPTRVISKHGSKLRPNLAGALSLCGQFLDGSLDAIFVNDSKKSWLVDPDLLPVMSMFHWTLLLVANVGAAML</sequence>
<evidence type="ECO:0000313" key="4">
    <source>
        <dbReference type="Proteomes" id="UP001152797"/>
    </source>
</evidence>
<accession>A0A9P1GC68</accession>
<dbReference type="EMBL" id="CAMXCT020003539">
    <property type="protein sequence ID" value="CAL1158353.1"/>
    <property type="molecule type" value="Genomic_DNA"/>
</dbReference>
<proteinExistence type="predicted"/>
<keyword evidence="4" id="KW-1185">Reference proteome</keyword>
<evidence type="ECO:0000313" key="1">
    <source>
        <dbReference type="EMBL" id="CAI4004978.1"/>
    </source>
</evidence>
<dbReference type="AlphaFoldDB" id="A0A9P1GC68"/>
<comment type="caution">
    <text evidence="1">The sequence shown here is derived from an EMBL/GenBank/DDBJ whole genome shotgun (WGS) entry which is preliminary data.</text>
</comment>
<dbReference type="Proteomes" id="UP001152797">
    <property type="component" value="Unassembled WGS sequence"/>
</dbReference>
<name>A0A9P1GC68_9DINO</name>
<organism evidence="1">
    <name type="scientific">Cladocopium goreaui</name>
    <dbReference type="NCBI Taxonomy" id="2562237"/>
    <lineage>
        <taxon>Eukaryota</taxon>
        <taxon>Sar</taxon>
        <taxon>Alveolata</taxon>
        <taxon>Dinophyceae</taxon>
        <taxon>Suessiales</taxon>
        <taxon>Symbiodiniaceae</taxon>
        <taxon>Cladocopium</taxon>
    </lineage>
</organism>
<reference evidence="1" key="1">
    <citation type="submission" date="2022-10" db="EMBL/GenBank/DDBJ databases">
        <authorList>
            <person name="Chen Y."/>
            <person name="Dougan E. K."/>
            <person name="Chan C."/>
            <person name="Rhodes N."/>
            <person name="Thang M."/>
        </authorList>
    </citation>
    <scope>NUCLEOTIDE SEQUENCE</scope>
</reference>
<protein>
    <submittedName>
        <fullName evidence="3">Cyclin-dependent kinase-like 4</fullName>
    </submittedName>
</protein>
<gene>
    <name evidence="1" type="ORF">C1SCF055_LOCUS30736</name>
</gene>